<protein>
    <submittedName>
        <fullName evidence="7">Predicted arabinose efflux permease, MFS family</fullName>
    </submittedName>
</protein>
<feature type="transmembrane region" description="Helical" evidence="5">
    <location>
        <begin position="112"/>
        <end position="134"/>
    </location>
</feature>
<dbReference type="RefSeq" id="WP_091699227.1">
    <property type="nucleotide sequence ID" value="NZ_FPCG01000012.1"/>
</dbReference>
<dbReference type="AlphaFoldDB" id="A0A1I7MRV4"/>
<feature type="transmembrane region" description="Helical" evidence="5">
    <location>
        <begin position="255"/>
        <end position="272"/>
    </location>
</feature>
<dbReference type="Proteomes" id="UP000198881">
    <property type="component" value="Unassembled WGS sequence"/>
</dbReference>
<dbReference type="InterPro" id="IPR020846">
    <property type="entry name" value="MFS_dom"/>
</dbReference>
<evidence type="ECO:0000256" key="5">
    <source>
        <dbReference type="SAM" id="Phobius"/>
    </source>
</evidence>
<accession>A0A1I7MRV4</accession>
<feature type="transmembrane region" description="Helical" evidence="5">
    <location>
        <begin position="146"/>
        <end position="171"/>
    </location>
</feature>
<feature type="transmembrane region" description="Helical" evidence="5">
    <location>
        <begin position="219"/>
        <end position="243"/>
    </location>
</feature>
<dbReference type="PANTHER" id="PTHR23537:SF1">
    <property type="entry name" value="SUGAR TRANSPORTER"/>
    <property type="match status" value="1"/>
</dbReference>
<dbReference type="GO" id="GO:0005886">
    <property type="term" value="C:plasma membrane"/>
    <property type="evidence" value="ECO:0007669"/>
    <property type="project" value="UniProtKB-SubCell"/>
</dbReference>
<reference evidence="7 8" key="1">
    <citation type="submission" date="2016-10" db="EMBL/GenBank/DDBJ databases">
        <authorList>
            <person name="de Groot N.N."/>
        </authorList>
    </citation>
    <scope>NUCLEOTIDE SEQUENCE [LARGE SCALE GENOMIC DNA]</scope>
    <source>
        <strain evidence="7 8">CGMCC 1.7054</strain>
    </source>
</reference>
<dbReference type="SUPFAM" id="SSF103473">
    <property type="entry name" value="MFS general substrate transporter"/>
    <property type="match status" value="1"/>
</dbReference>
<feature type="transmembrane region" description="Helical" evidence="5">
    <location>
        <begin position="47"/>
        <end position="68"/>
    </location>
</feature>
<evidence type="ECO:0000259" key="6">
    <source>
        <dbReference type="PROSITE" id="PS50850"/>
    </source>
</evidence>
<evidence type="ECO:0000313" key="7">
    <source>
        <dbReference type="EMBL" id="SFV24665.1"/>
    </source>
</evidence>
<evidence type="ECO:0000256" key="1">
    <source>
        <dbReference type="ARBA" id="ARBA00004651"/>
    </source>
</evidence>
<proteinExistence type="predicted"/>
<name>A0A1I7MRV4_9MICC</name>
<feature type="transmembrane region" description="Helical" evidence="5">
    <location>
        <begin position="177"/>
        <end position="198"/>
    </location>
</feature>
<feature type="transmembrane region" description="Helical" evidence="5">
    <location>
        <begin position="284"/>
        <end position="302"/>
    </location>
</feature>
<feature type="domain" description="Major facilitator superfamily (MFS) profile" evidence="6">
    <location>
        <begin position="8"/>
        <end position="401"/>
    </location>
</feature>
<dbReference type="Pfam" id="PF06779">
    <property type="entry name" value="MFS_4"/>
    <property type="match status" value="1"/>
</dbReference>
<dbReference type="STRING" id="574650.SAMN04487966_11242"/>
<evidence type="ECO:0000256" key="2">
    <source>
        <dbReference type="ARBA" id="ARBA00022692"/>
    </source>
</evidence>
<feature type="transmembrane region" description="Helical" evidence="5">
    <location>
        <begin position="342"/>
        <end position="364"/>
    </location>
</feature>
<dbReference type="GO" id="GO:0022857">
    <property type="term" value="F:transmembrane transporter activity"/>
    <property type="evidence" value="ECO:0007669"/>
    <property type="project" value="InterPro"/>
</dbReference>
<sequence length="401" mass="40059">MTEPRTSRAVWTALGLAAGPVSAFAFARFAYAVLLPPMQADLDWSYATAALLNTTNAAGYLVGAILAARVGRVLGVRRAFLTSMLVTAAALGASALTTLLPVLLVLRLAAGVSGAVTFILGAALTAALASQLVAGPRTAHRSALLMGIYVSGGGMGVVVTGLLLPAALAWFPPESGWRIGWAALGIAGVAAWLIAVPAARRTPVPPPRGAGSRAPVRTLLPLLAGYTLFGAGYIAYMTFIVALLRGRGAGDGEVAVFWIVLGLAAMVGGFAWSPVIGALSGGRAPALLMVVVALGAGLPLLADHPALALGSAVLFGGTFLALVGAVTHAAQRVLDPSQVTDGIGTLTTGFAVGQSIGPVLSGVASDSADGVQAGLALSVLILLVGAAVFLGQRPQMAHAGS</sequence>
<dbReference type="Gene3D" id="1.20.1250.20">
    <property type="entry name" value="MFS general substrate transporter like domains"/>
    <property type="match status" value="2"/>
</dbReference>
<dbReference type="PANTHER" id="PTHR23537">
    <property type="match status" value="1"/>
</dbReference>
<feature type="transmembrane region" description="Helical" evidence="5">
    <location>
        <begin position="370"/>
        <end position="391"/>
    </location>
</feature>
<gene>
    <name evidence="7" type="ORF">SAMN04487966_11242</name>
</gene>
<comment type="subcellular location">
    <subcellularLocation>
        <location evidence="1">Cell membrane</location>
        <topology evidence="1">Multi-pass membrane protein</topology>
    </subcellularLocation>
</comment>
<feature type="transmembrane region" description="Helical" evidence="5">
    <location>
        <begin position="80"/>
        <end position="106"/>
    </location>
</feature>
<evidence type="ECO:0000256" key="4">
    <source>
        <dbReference type="ARBA" id="ARBA00023136"/>
    </source>
</evidence>
<dbReference type="OrthoDB" id="9773957at2"/>
<keyword evidence="2 5" id="KW-0812">Transmembrane</keyword>
<dbReference type="PROSITE" id="PS50850">
    <property type="entry name" value="MFS"/>
    <property type="match status" value="1"/>
</dbReference>
<keyword evidence="8" id="KW-1185">Reference proteome</keyword>
<dbReference type="InterPro" id="IPR010645">
    <property type="entry name" value="MFS_4"/>
</dbReference>
<keyword evidence="3 5" id="KW-1133">Transmembrane helix</keyword>
<feature type="transmembrane region" description="Helical" evidence="5">
    <location>
        <begin position="308"/>
        <end position="330"/>
    </location>
</feature>
<dbReference type="EMBL" id="FPCG01000012">
    <property type="protein sequence ID" value="SFV24665.1"/>
    <property type="molecule type" value="Genomic_DNA"/>
</dbReference>
<keyword evidence="4 5" id="KW-0472">Membrane</keyword>
<organism evidence="7 8">
    <name type="scientific">Micrococcus terreus</name>
    <dbReference type="NCBI Taxonomy" id="574650"/>
    <lineage>
        <taxon>Bacteria</taxon>
        <taxon>Bacillati</taxon>
        <taxon>Actinomycetota</taxon>
        <taxon>Actinomycetes</taxon>
        <taxon>Micrococcales</taxon>
        <taxon>Micrococcaceae</taxon>
        <taxon>Micrococcus</taxon>
    </lineage>
</organism>
<dbReference type="InterPro" id="IPR036259">
    <property type="entry name" value="MFS_trans_sf"/>
</dbReference>
<evidence type="ECO:0000256" key="3">
    <source>
        <dbReference type="ARBA" id="ARBA00022989"/>
    </source>
</evidence>
<evidence type="ECO:0000313" key="8">
    <source>
        <dbReference type="Proteomes" id="UP000198881"/>
    </source>
</evidence>